<dbReference type="AlphaFoldDB" id="A0A0E3NFP3"/>
<name>A0A0E3NFP3_METTT</name>
<protein>
    <submittedName>
        <fullName evidence="3">Uncharacterized protein</fullName>
    </submittedName>
</protein>
<evidence type="ECO:0000256" key="1">
    <source>
        <dbReference type="SAM" id="MobiDB-lite"/>
    </source>
</evidence>
<gene>
    <name evidence="3" type="ORF">MSTHT_2180</name>
</gene>
<dbReference type="KEGG" id="mthr:MSTHT_2180"/>
<sequence>MLKQGGQKVKKNNRSKEKPEKKSFSHSETATSTVIGVVLLLGIIFSVFAIIRIGYVPEWKNDAEYSHMNNVYEDMADLKSKIDMMTVVLALNPDSSYISSSNPGSSALQPIMTVPFHMGGGEIPFVGPIKSSGSLAVNKDSCTMGIVVKEPSGTEAYIKSLNCGTITYNSQNRYYVNQNFSYECGALILDQGKQSVMTLYPSIRFSRTPTNEYDVSINAIRIFQKPYVPPQVISSNKECSLRLTGLDYRSLYDSDKVGDVNQFVLTISTTHPEAWEQYFKGLLDDADIESEDYCLTLSEKNGENFVSLTFPSKPPSESSSTRLNRVRLSETVIKAEPGIGLR</sequence>
<dbReference type="STRING" id="523844.MSTHT_2180"/>
<keyword evidence="2" id="KW-1133">Transmembrane helix</keyword>
<reference evidence="3 4" key="1">
    <citation type="submission" date="2014-07" db="EMBL/GenBank/DDBJ databases">
        <title>Methanogenic archaea and the global carbon cycle.</title>
        <authorList>
            <person name="Henriksen J.R."/>
            <person name="Luke J."/>
            <person name="Reinhart S."/>
            <person name="Benedict M.N."/>
            <person name="Youngblut N.D."/>
            <person name="Metcalf M.E."/>
            <person name="Whitaker R.J."/>
            <person name="Metcalf W.W."/>
        </authorList>
    </citation>
    <scope>NUCLEOTIDE SEQUENCE [LARGE SCALE GENOMIC DNA]</scope>
    <source>
        <strain evidence="4">ATCC 43570 / DSM 1825 / OCM 12 / VKM B-1830 / TM-1</strain>
    </source>
</reference>
<evidence type="ECO:0000313" key="3">
    <source>
        <dbReference type="EMBL" id="AKB13938.1"/>
    </source>
</evidence>
<evidence type="ECO:0000313" key="4">
    <source>
        <dbReference type="Proteomes" id="UP000066529"/>
    </source>
</evidence>
<organism evidence="3 4">
    <name type="scientific">Methanosarcina thermophila (strain ATCC 43570 / DSM 1825 / OCM 12 / VKM B-1830 / TM-1)</name>
    <dbReference type="NCBI Taxonomy" id="523844"/>
    <lineage>
        <taxon>Archaea</taxon>
        <taxon>Methanobacteriati</taxon>
        <taxon>Methanobacteriota</taxon>
        <taxon>Stenosarchaea group</taxon>
        <taxon>Methanomicrobia</taxon>
        <taxon>Methanosarcinales</taxon>
        <taxon>Methanosarcinaceae</taxon>
        <taxon>Methanosarcina</taxon>
    </lineage>
</organism>
<dbReference type="Proteomes" id="UP000066529">
    <property type="component" value="Chromosome"/>
</dbReference>
<accession>A0A0E3NFP3</accession>
<dbReference type="PATRIC" id="fig|523844.20.peg.2677"/>
<feature type="region of interest" description="Disordered" evidence="1">
    <location>
        <begin position="1"/>
        <end position="26"/>
    </location>
</feature>
<dbReference type="HOGENOM" id="CLU_068609_0_0_2"/>
<feature type="transmembrane region" description="Helical" evidence="2">
    <location>
        <begin position="30"/>
        <end position="51"/>
    </location>
</feature>
<keyword evidence="2" id="KW-0812">Transmembrane</keyword>
<keyword evidence="2" id="KW-0472">Membrane</keyword>
<dbReference type="OrthoDB" id="117273at2157"/>
<dbReference type="EMBL" id="CP009501">
    <property type="protein sequence ID" value="AKB13938.1"/>
    <property type="molecule type" value="Genomic_DNA"/>
</dbReference>
<evidence type="ECO:0000256" key="2">
    <source>
        <dbReference type="SAM" id="Phobius"/>
    </source>
</evidence>
<proteinExistence type="predicted"/>
<feature type="compositionally biased region" description="Basic and acidic residues" evidence="1">
    <location>
        <begin position="14"/>
        <end position="25"/>
    </location>
</feature>